<dbReference type="EMBL" id="JAENGY010000087">
    <property type="protein sequence ID" value="KAG6974512.1"/>
    <property type="molecule type" value="Genomic_DNA"/>
</dbReference>
<gene>
    <name evidence="2" type="ORF">JG688_00003024</name>
</gene>
<protein>
    <submittedName>
        <fullName evidence="2">Uncharacterized protein</fullName>
    </submittedName>
</protein>
<dbReference type="Proteomes" id="UP000709295">
    <property type="component" value="Unassembled WGS sequence"/>
</dbReference>
<reference evidence="2" key="1">
    <citation type="submission" date="2021-01" db="EMBL/GenBank/DDBJ databases">
        <title>Phytophthora aleatoria, a newly-described species from Pinus radiata is distinct from Phytophthora cactorum isolates based on comparative genomics.</title>
        <authorList>
            <person name="Mcdougal R."/>
            <person name="Panda P."/>
            <person name="Williams N."/>
            <person name="Studholme D.J."/>
        </authorList>
    </citation>
    <scope>NUCLEOTIDE SEQUENCE</scope>
    <source>
        <strain evidence="2">NZFS 4037</strain>
    </source>
</reference>
<keyword evidence="3" id="KW-1185">Reference proteome</keyword>
<evidence type="ECO:0000313" key="2">
    <source>
        <dbReference type="EMBL" id="KAG6974512.1"/>
    </source>
</evidence>
<organism evidence="2 3">
    <name type="scientific">Phytophthora aleatoria</name>
    <dbReference type="NCBI Taxonomy" id="2496075"/>
    <lineage>
        <taxon>Eukaryota</taxon>
        <taxon>Sar</taxon>
        <taxon>Stramenopiles</taxon>
        <taxon>Oomycota</taxon>
        <taxon>Peronosporomycetes</taxon>
        <taxon>Peronosporales</taxon>
        <taxon>Peronosporaceae</taxon>
        <taxon>Phytophthora</taxon>
    </lineage>
</organism>
<accession>A0A8J5JF27</accession>
<proteinExistence type="predicted"/>
<comment type="caution">
    <text evidence="2">The sequence shown here is derived from an EMBL/GenBank/DDBJ whole genome shotgun (WGS) entry which is preliminary data.</text>
</comment>
<dbReference type="AlphaFoldDB" id="A0A8J5JF27"/>
<sequence length="98" mass="10222">MGISTSQAESTGNVSHHSGGSCNTAADGADEACADASIRVIADAGLHLRVKWHEYLLAPTSSDLDVGGLCRGYCRGDIQQKFVHGACVDWLPPPSCAH</sequence>
<name>A0A8J5JF27_9STRA</name>
<feature type="region of interest" description="Disordered" evidence="1">
    <location>
        <begin position="1"/>
        <end position="20"/>
    </location>
</feature>
<evidence type="ECO:0000313" key="3">
    <source>
        <dbReference type="Proteomes" id="UP000709295"/>
    </source>
</evidence>
<evidence type="ECO:0000256" key="1">
    <source>
        <dbReference type="SAM" id="MobiDB-lite"/>
    </source>
</evidence>